<feature type="transmembrane region" description="Helical" evidence="1">
    <location>
        <begin position="62"/>
        <end position="80"/>
    </location>
</feature>
<evidence type="ECO:0000313" key="3">
    <source>
        <dbReference type="Proteomes" id="UP000829517"/>
    </source>
</evidence>
<keyword evidence="1" id="KW-0812">Transmembrane</keyword>
<evidence type="ECO:0008006" key="4">
    <source>
        <dbReference type="Google" id="ProtNLM"/>
    </source>
</evidence>
<accession>A0ABS9J6S7</accession>
<proteinExistence type="predicted"/>
<feature type="transmembrane region" description="Helical" evidence="1">
    <location>
        <begin position="12"/>
        <end position="33"/>
    </location>
</feature>
<evidence type="ECO:0000256" key="1">
    <source>
        <dbReference type="SAM" id="Phobius"/>
    </source>
</evidence>
<protein>
    <recommendedName>
        <fullName evidence="4">Sugar transporter</fullName>
    </recommendedName>
</protein>
<gene>
    <name evidence="2" type="ORF">JM658_15045</name>
</gene>
<comment type="caution">
    <text evidence="2">The sequence shown here is derived from an EMBL/GenBank/DDBJ whole genome shotgun (WGS) entry which is preliminary data.</text>
</comment>
<evidence type="ECO:0000313" key="2">
    <source>
        <dbReference type="EMBL" id="MCF8716146.1"/>
    </source>
</evidence>
<feature type="transmembrane region" description="Helical" evidence="1">
    <location>
        <begin position="117"/>
        <end position="134"/>
    </location>
</feature>
<keyword evidence="3" id="KW-1185">Reference proteome</keyword>
<sequence>MSKRDTFRVPIWFWMIAIFSLIWNLTAIGAFVGQMSFSQTSLLAFPVPEQELLKEYPTWLEVVYAVVVFAGILGSLGLLLRKKWAKPLFILSLVAIVVQMSYNLISITSLENFSPEAVILPIFIMFSGLFYVFFSNYSIKRNWLD</sequence>
<dbReference type="Proteomes" id="UP000829517">
    <property type="component" value="Unassembled WGS sequence"/>
</dbReference>
<reference evidence="2 3" key="1">
    <citation type="submission" date="2021-01" db="EMBL/GenBank/DDBJ databases">
        <title>Genome sequencing of Joostella atrarenae M1-2 (= KCTC 23194).</title>
        <authorList>
            <person name="Zakaria M.R."/>
            <person name="Lam M.Q."/>
            <person name="Chong C.S."/>
        </authorList>
    </citation>
    <scope>NUCLEOTIDE SEQUENCE [LARGE SCALE GENOMIC DNA]</scope>
    <source>
        <strain evidence="2 3">M1-2</strain>
    </source>
</reference>
<name>A0ABS9J6S7_9FLAO</name>
<dbReference type="RefSeq" id="WP_236960147.1">
    <property type="nucleotide sequence ID" value="NZ_JAETXX010000012.1"/>
</dbReference>
<keyword evidence="1" id="KW-1133">Transmembrane helix</keyword>
<keyword evidence="1" id="KW-0472">Membrane</keyword>
<organism evidence="2 3">
    <name type="scientific">Joostella atrarenae</name>
    <dbReference type="NCBI Taxonomy" id="679257"/>
    <lineage>
        <taxon>Bacteria</taxon>
        <taxon>Pseudomonadati</taxon>
        <taxon>Bacteroidota</taxon>
        <taxon>Flavobacteriia</taxon>
        <taxon>Flavobacteriales</taxon>
        <taxon>Flavobacteriaceae</taxon>
        <taxon>Joostella</taxon>
    </lineage>
</organism>
<feature type="transmembrane region" description="Helical" evidence="1">
    <location>
        <begin position="87"/>
        <end position="105"/>
    </location>
</feature>
<dbReference type="EMBL" id="JAETXX010000012">
    <property type="protein sequence ID" value="MCF8716146.1"/>
    <property type="molecule type" value="Genomic_DNA"/>
</dbReference>